<evidence type="ECO:0000259" key="2">
    <source>
        <dbReference type="Pfam" id="PF04773"/>
    </source>
</evidence>
<feature type="domain" description="FecR protein" evidence="2">
    <location>
        <begin position="44"/>
        <end position="146"/>
    </location>
</feature>
<reference evidence="3 4" key="1">
    <citation type="submission" date="2020-08" db="EMBL/GenBank/DDBJ databases">
        <title>Genomic Encyclopedia of Type Strains, Phase IV (KMG-V): Genome sequencing to study the core and pangenomes of soil and plant-associated prokaryotes.</title>
        <authorList>
            <person name="Whitman W."/>
        </authorList>
    </citation>
    <scope>NUCLEOTIDE SEQUENCE [LARGE SCALE GENOMIC DNA]</scope>
    <source>
        <strain evidence="3 4">JPY162</strain>
    </source>
</reference>
<accession>A0A7W8L852</accession>
<evidence type="ECO:0000256" key="1">
    <source>
        <dbReference type="SAM" id="MobiDB-lite"/>
    </source>
</evidence>
<dbReference type="RefSeq" id="WP_184226773.1">
    <property type="nucleotide sequence ID" value="NZ_JACHDE010000006.1"/>
</dbReference>
<sequence>MHHDAHAESATIGNAVLVIGQACAQRAQTFCTPLAKGASIEQGDTVETGKDGYVYITTVDHGFISVRPNSSLTFERYEYNPADPRKTVIKLSLTRGMVREISGTGAQAARDHYRMNTPVAALGVRGTDFTVFTDENVTRADVLSGGIVMTPLGADCSATGVGPCEGSAAAQLFAGKPNEWLQVYRGSARPVVIDSGPSRVMSEQAVAELKSEESSARAATAQAPVSPGVAPAELTFSPTTPAPAPAPTPAPAPAADPMTPAAPAVPVVVPEPEAQIFWGRYKSLGSYGADTTLTALVQQGSEQVPLPGTGPFAMTRAPQTEMVMPTSGLFKFGLQAAQAFVVNATTGAATEAQITSPLLSIDFGTHAFQTSMSLSTNSTSYAISGSGSVTPDGKLVSEWGVSRALVRGVLAGKNATQAGYLFQQSLGGSSTAYGATQWSR</sequence>
<dbReference type="AlphaFoldDB" id="A0A7W8L852"/>
<name>A0A7W8L852_9BURK</name>
<gene>
    <name evidence="3" type="ORF">HDG41_003846</name>
</gene>
<proteinExistence type="predicted"/>
<dbReference type="EMBL" id="JACHDE010000006">
    <property type="protein sequence ID" value="MBB5401763.1"/>
    <property type="molecule type" value="Genomic_DNA"/>
</dbReference>
<feature type="compositionally biased region" description="Pro residues" evidence="1">
    <location>
        <begin position="240"/>
        <end position="254"/>
    </location>
</feature>
<dbReference type="InterPro" id="IPR006860">
    <property type="entry name" value="FecR"/>
</dbReference>
<comment type="caution">
    <text evidence="3">The sequence shown here is derived from an EMBL/GenBank/DDBJ whole genome shotgun (WGS) entry which is preliminary data.</text>
</comment>
<feature type="region of interest" description="Disordered" evidence="1">
    <location>
        <begin position="211"/>
        <end position="258"/>
    </location>
</feature>
<dbReference type="Pfam" id="PF04773">
    <property type="entry name" value="FecR"/>
    <property type="match status" value="1"/>
</dbReference>
<dbReference type="PANTHER" id="PTHR38731:SF3">
    <property type="entry name" value="BLL6125 PROTEIN"/>
    <property type="match status" value="1"/>
</dbReference>
<evidence type="ECO:0000313" key="3">
    <source>
        <dbReference type="EMBL" id="MBB5401763.1"/>
    </source>
</evidence>
<dbReference type="Proteomes" id="UP000592820">
    <property type="component" value="Unassembled WGS sequence"/>
</dbReference>
<protein>
    <recommendedName>
        <fullName evidence="2">FecR protein domain-containing protein</fullName>
    </recommendedName>
</protein>
<organism evidence="3 4">
    <name type="scientific">Paraburkholderia youngii</name>
    <dbReference type="NCBI Taxonomy" id="2782701"/>
    <lineage>
        <taxon>Bacteria</taxon>
        <taxon>Pseudomonadati</taxon>
        <taxon>Pseudomonadota</taxon>
        <taxon>Betaproteobacteria</taxon>
        <taxon>Burkholderiales</taxon>
        <taxon>Burkholderiaceae</taxon>
        <taxon>Paraburkholderia</taxon>
    </lineage>
</organism>
<dbReference type="PANTHER" id="PTHR38731">
    <property type="entry name" value="LIPL45-RELATED LIPOPROTEIN-RELATED"/>
    <property type="match status" value="1"/>
</dbReference>
<evidence type="ECO:0000313" key="4">
    <source>
        <dbReference type="Proteomes" id="UP000592820"/>
    </source>
</evidence>